<dbReference type="GO" id="GO:0005886">
    <property type="term" value="C:plasma membrane"/>
    <property type="evidence" value="ECO:0007669"/>
    <property type="project" value="UniProtKB-SubCell"/>
</dbReference>
<dbReference type="PANTHER" id="PTHR33989">
    <property type="match status" value="1"/>
</dbReference>
<dbReference type="InterPro" id="IPR051088">
    <property type="entry name" value="PTS_Sugar-EIIC/EIIB"/>
</dbReference>
<keyword evidence="3 8" id="KW-1003">Cell membrane</keyword>
<accession>B0N1D6</accession>
<gene>
    <name evidence="11" type="ORF">CLORAM_00346</name>
</gene>
<evidence type="ECO:0000256" key="8">
    <source>
        <dbReference type="PIRNR" id="PIRNR006351"/>
    </source>
</evidence>
<dbReference type="GO" id="GO:0009401">
    <property type="term" value="P:phosphoenolpyruvate-dependent sugar phosphotransferase system"/>
    <property type="evidence" value="ECO:0007669"/>
    <property type="project" value="InterPro"/>
</dbReference>
<evidence type="ECO:0000256" key="3">
    <source>
        <dbReference type="ARBA" id="ARBA00022475"/>
    </source>
</evidence>
<feature type="domain" description="PTS EIIC type-3" evidence="10">
    <location>
        <begin position="24"/>
        <end position="442"/>
    </location>
</feature>
<dbReference type="InterPro" id="IPR004796">
    <property type="entry name" value="PTS_IIC_cello"/>
</dbReference>
<dbReference type="GO" id="GO:0008982">
    <property type="term" value="F:protein-N(PI)-phosphohistidine-sugar phosphotransferase activity"/>
    <property type="evidence" value="ECO:0007669"/>
    <property type="project" value="UniProtKB-UniRule"/>
</dbReference>
<keyword evidence="2 8" id="KW-0813">Transport</keyword>
<evidence type="ECO:0000313" key="11">
    <source>
        <dbReference type="EMBL" id="EDS19471.1"/>
    </source>
</evidence>
<sequence length="462" mass="50341">MEALCIYFYMKEGGNKMKLIMSLLEKYLMPFSNKITSNKLLNAIKDACILTSPFTVVGSLAGLVSQQANYWFGEWGIPLDGILGSIINAFTNINTVAMGLTGLVVVIASSYNYANQLKGLNKGDKCVPLVACIVSLIAYIATIPNAINVGDSTITAFQINFFNYEGMFAGMIIGLASSYMYYKLVNSKFTIKLPGQVPPMVLSSFLSIIPFFVIITVFSVIKEIVVLAGFDSIQQLITQFIITPLNGIGTGLPAVILVIIIMQLLWFFGVHGFSIMWGLISVLWMPIFYEHIQIFVETGSFDKITQVAPNTLCNVYAMIGGSGSTLALVVLLLVLGKKGSAERSIGKVSIIPGLFGINEPVTFGLPIVLNPIMFIPFVFVPVINAIIGYFATSWGLVNHLVVLNSGVEPIFVNAWVLGAFTLSPVILCIVLFILDLVLYYPFVKLQIKQNTLEAQNEGAAVE</sequence>
<dbReference type="PIRSF" id="PIRSF006351">
    <property type="entry name" value="PTS_EIIC-Cellobiose"/>
    <property type="match status" value="1"/>
</dbReference>
<reference evidence="11" key="2">
    <citation type="submission" date="2014-06" db="EMBL/GenBank/DDBJ databases">
        <title>Draft genome sequence of Clostridium ramosum(DSM 1402).</title>
        <authorList>
            <person name="Sudarsanam P."/>
            <person name="Ley R."/>
            <person name="Guruge J."/>
            <person name="Turnbaugh P.J."/>
            <person name="Mahowald M."/>
            <person name="Liep D."/>
            <person name="Gordon J."/>
        </authorList>
    </citation>
    <scope>NUCLEOTIDE SEQUENCE</scope>
    <source>
        <strain evidence="11">DSM 1402</strain>
    </source>
</reference>
<keyword evidence="6 9" id="KW-1133">Transmembrane helix</keyword>
<dbReference type="eggNOG" id="COG1455">
    <property type="taxonomic scope" value="Bacteria"/>
</dbReference>
<dbReference type="GO" id="GO:1902815">
    <property type="term" value="P:N,N'-diacetylchitobiose import"/>
    <property type="evidence" value="ECO:0007669"/>
    <property type="project" value="TreeGrafter"/>
</dbReference>
<dbReference type="Pfam" id="PF02378">
    <property type="entry name" value="PTS_EIIC"/>
    <property type="match status" value="1"/>
</dbReference>
<evidence type="ECO:0000256" key="1">
    <source>
        <dbReference type="ARBA" id="ARBA00004651"/>
    </source>
</evidence>
<dbReference type="InterPro" id="IPR004501">
    <property type="entry name" value="PTS_EIIC_3"/>
</dbReference>
<dbReference type="PANTHER" id="PTHR33989:SF4">
    <property type="entry name" value="PTS SYSTEM N,N'-DIACETYLCHITOBIOSE-SPECIFIC EIIC COMPONENT"/>
    <property type="match status" value="1"/>
</dbReference>
<keyword evidence="5 9" id="KW-0812">Transmembrane</keyword>
<feature type="transmembrane region" description="Helical" evidence="9">
    <location>
        <begin position="315"/>
        <end position="335"/>
    </location>
</feature>
<feature type="transmembrane region" description="Helical" evidence="9">
    <location>
        <begin position="412"/>
        <end position="440"/>
    </location>
</feature>
<evidence type="ECO:0000256" key="2">
    <source>
        <dbReference type="ARBA" id="ARBA00022448"/>
    </source>
</evidence>
<feature type="transmembrane region" description="Helical" evidence="9">
    <location>
        <begin position="167"/>
        <end position="185"/>
    </location>
</feature>
<protein>
    <recommendedName>
        <fullName evidence="8">Permease IIC component</fullName>
    </recommendedName>
</protein>
<evidence type="ECO:0000256" key="9">
    <source>
        <dbReference type="SAM" id="Phobius"/>
    </source>
</evidence>
<comment type="caution">
    <text evidence="11">The sequence shown here is derived from an EMBL/GenBank/DDBJ whole genome shotgun (WGS) entry which is preliminary data.</text>
</comment>
<keyword evidence="12" id="KW-1185">Reference proteome</keyword>
<dbReference type="EMBL" id="ABFX02000003">
    <property type="protein sequence ID" value="EDS19471.1"/>
    <property type="molecule type" value="Genomic_DNA"/>
</dbReference>
<feature type="transmembrane region" description="Helical" evidence="9">
    <location>
        <begin position="241"/>
        <end position="268"/>
    </location>
</feature>
<evidence type="ECO:0000256" key="5">
    <source>
        <dbReference type="ARBA" id="ARBA00022692"/>
    </source>
</evidence>
<feature type="transmembrane region" description="Helical" evidence="9">
    <location>
        <begin position="96"/>
        <end position="114"/>
    </location>
</feature>
<evidence type="ECO:0000256" key="4">
    <source>
        <dbReference type="ARBA" id="ARBA00022597"/>
    </source>
</evidence>
<reference evidence="11" key="1">
    <citation type="submission" date="2007-11" db="EMBL/GenBank/DDBJ databases">
        <authorList>
            <person name="Fulton L."/>
            <person name="Clifton S."/>
            <person name="Fulton B."/>
            <person name="Xu J."/>
            <person name="Minx P."/>
            <person name="Pepin K.H."/>
            <person name="Johnson M."/>
            <person name="Thiruvilangam P."/>
            <person name="Bhonagiri V."/>
            <person name="Nash W.E."/>
            <person name="Mardis E.R."/>
            <person name="Wilson R.K."/>
        </authorList>
    </citation>
    <scope>NUCLEOTIDE SEQUENCE [LARGE SCALE GENOMIC DNA]</scope>
    <source>
        <strain evidence="11">DSM 1402</strain>
    </source>
</reference>
<dbReference type="AlphaFoldDB" id="B0N1D6"/>
<proteinExistence type="predicted"/>
<comment type="function">
    <text evidence="8">The phosphoenolpyruvate-dependent sugar phosphotransferase system (PTS), a major carbohydrate active -transport system, catalyzes the phosphorylation of incoming sugar substrates concomitant with their translocation across the cell membrane.</text>
</comment>
<name>B0N1D6_9FIRM</name>
<keyword evidence="4 8" id="KW-0762">Sugar transport</keyword>
<feature type="transmembrane region" description="Helical" evidence="9">
    <location>
        <begin position="197"/>
        <end position="221"/>
    </location>
</feature>
<evidence type="ECO:0000259" key="10">
    <source>
        <dbReference type="PROSITE" id="PS51105"/>
    </source>
</evidence>
<evidence type="ECO:0000256" key="6">
    <source>
        <dbReference type="ARBA" id="ARBA00022989"/>
    </source>
</evidence>
<feature type="transmembrane region" description="Helical" evidence="9">
    <location>
        <begin position="372"/>
        <end position="392"/>
    </location>
</feature>
<keyword evidence="11" id="KW-0808">Transferase</keyword>
<dbReference type="PROSITE" id="PS51105">
    <property type="entry name" value="PTS_EIIC_TYPE_3"/>
    <property type="match status" value="1"/>
</dbReference>
<organism evidence="11 12">
    <name type="scientific">Thomasclavelia ramosa DSM 1402</name>
    <dbReference type="NCBI Taxonomy" id="445974"/>
    <lineage>
        <taxon>Bacteria</taxon>
        <taxon>Bacillati</taxon>
        <taxon>Bacillota</taxon>
        <taxon>Erysipelotrichia</taxon>
        <taxon>Erysipelotrichales</taxon>
        <taxon>Coprobacillaceae</taxon>
        <taxon>Thomasclavelia</taxon>
    </lineage>
</organism>
<feature type="transmembrane region" description="Helical" evidence="9">
    <location>
        <begin position="126"/>
        <end position="147"/>
    </location>
</feature>
<evidence type="ECO:0000313" key="12">
    <source>
        <dbReference type="Proteomes" id="UP000005798"/>
    </source>
</evidence>
<dbReference type="NCBIfam" id="TIGR00410">
    <property type="entry name" value="lacE"/>
    <property type="match status" value="1"/>
</dbReference>
<evidence type="ECO:0000256" key="7">
    <source>
        <dbReference type="ARBA" id="ARBA00023136"/>
    </source>
</evidence>
<dbReference type="InterPro" id="IPR003352">
    <property type="entry name" value="PTS_EIIC"/>
</dbReference>
<dbReference type="Proteomes" id="UP000005798">
    <property type="component" value="Unassembled WGS sequence"/>
</dbReference>
<keyword evidence="7 8" id="KW-0472">Membrane</keyword>
<feature type="transmembrane region" description="Helical" evidence="9">
    <location>
        <begin position="275"/>
        <end position="295"/>
    </location>
</feature>
<comment type="subcellular location">
    <subcellularLocation>
        <location evidence="1">Cell membrane</location>
        <topology evidence="1">Multi-pass membrane protein</topology>
    </subcellularLocation>
</comment>
<dbReference type="HOGENOM" id="CLU_029688_1_2_9"/>